<accession>A0A382QET6</accession>
<gene>
    <name evidence="1" type="ORF">METZ01_LOCUS336810</name>
</gene>
<proteinExistence type="predicted"/>
<protein>
    <recommendedName>
        <fullName evidence="2">Outer membrane protein beta-barrel domain-containing protein</fullName>
    </recommendedName>
</protein>
<name>A0A382QET6_9ZZZZ</name>
<dbReference type="EMBL" id="UINC01113976">
    <property type="protein sequence ID" value="SVC83956.1"/>
    <property type="molecule type" value="Genomic_DNA"/>
</dbReference>
<reference evidence="1" key="1">
    <citation type="submission" date="2018-05" db="EMBL/GenBank/DDBJ databases">
        <authorList>
            <person name="Lanie J.A."/>
            <person name="Ng W.-L."/>
            <person name="Kazmierczak K.M."/>
            <person name="Andrzejewski T.M."/>
            <person name="Davidsen T.M."/>
            <person name="Wayne K.J."/>
            <person name="Tettelin H."/>
            <person name="Glass J.I."/>
            <person name="Rusch D."/>
            <person name="Podicherti R."/>
            <person name="Tsui H.-C.T."/>
            <person name="Winkler M.E."/>
        </authorList>
    </citation>
    <scope>NUCLEOTIDE SEQUENCE</scope>
</reference>
<organism evidence="1">
    <name type="scientific">marine metagenome</name>
    <dbReference type="NCBI Taxonomy" id="408172"/>
    <lineage>
        <taxon>unclassified sequences</taxon>
        <taxon>metagenomes</taxon>
        <taxon>ecological metagenomes</taxon>
    </lineage>
</organism>
<sequence>MTFGKPIIFLILSISLVLSDEFGPIGAGRPGMANPTTSVPVGLYQFEMGLNSDMNDVFSYPLFFRTGIFSKTEIQVGYSDNISIGILYGSFNIAKSLEQSIIFSTSLSESNNEISAIDLYLPFSLSTSFPIWGQIARSFPFQEAESTSFSYALGTGSPFTDKINWFIEFYGDVTTSEQGIDTGGTYLLNQTIQLDFSFGTSLTNTESKFVELGFSFRIPK</sequence>
<evidence type="ECO:0000313" key="1">
    <source>
        <dbReference type="EMBL" id="SVC83956.1"/>
    </source>
</evidence>
<dbReference type="AlphaFoldDB" id="A0A382QET6"/>
<evidence type="ECO:0008006" key="2">
    <source>
        <dbReference type="Google" id="ProtNLM"/>
    </source>
</evidence>